<keyword evidence="1" id="KW-0805">Transcription regulation</keyword>
<keyword evidence="2" id="KW-0804">Transcription</keyword>
<evidence type="ECO:0000256" key="2">
    <source>
        <dbReference type="ARBA" id="ARBA00023163"/>
    </source>
</evidence>
<sequence length="482" mass="55111">MRLSQLMVKSQAIQYQMLSQLACQAEPHEVKQLASQLKISLATCEKYLAQINDLARNEQVPLILNRRADQVRLVMGPELGWQAISQLMVVESTYFQILDYLFKQGQFTNGWLADSLAISEATLNRKISELNQILADFNLQVKNGQLKGSKHQVAYFYYQLYSLLLGPDERDELVKNYQIRDYLPYFEAINKGPFKPQAAYDLLLWLYVHQQVSYQDLGQDHSLWPDKIMNHYQNQAIYQRIRHHLIHYYGRQAGPINEADIFCHFVWLLSHGVLSHASHLQILGFGGPITAATNLTIHALSSQGLGQSRLREVVMYQTSQIYAQRIFFTGAVVDDFAISQAKASAYVKSENQIDSLLRQVDKQIYKDNVLGQGDMDLANSMALARLVQYIRLPKPSQIKIGLVLSADRPQVDLVLARLKQATANSPEVTISLYDDQEDYDYLLVGPNQTYQSDQTYYRMKGWACQLDLDHLMAYLEQVASSI</sequence>
<dbReference type="InterPro" id="IPR007737">
    <property type="entry name" value="Mga_HTH"/>
</dbReference>
<evidence type="ECO:0000256" key="1">
    <source>
        <dbReference type="ARBA" id="ARBA00023015"/>
    </source>
</evidence>
<dbReference type="Pfam" id="PF05043">
    <property type="entry name" value="Mga"/>
    <property type="match status" value="1"/>
</dbReference>
<dbReference type="Gene3D" id="1.10.10.10">
    <property type="entry name" value="Winged helix-like DNA-binding domain superfamily/Winged helix DNA-binding domain"/>
    <property type="match status" value="1"/>
</dbReference>
<reference evidence="4" key="2">
    <citation type="submission" date="2016-01" db="EMBL/GenBank/DDBJ databases">
        <title>Six Aerococcus type strain genome sequencing and assembly using PacBio and Illumina Hiseq.</title>
        <authorList>
            <person name="Carkaci D."/>
            <person name="Dargis R."/>
            <person name="Nielsen X.C."/>
            <person name="Skovgaard O."/>
            <person name="Fuursted K."/>
            <person name="Christensen J.J."/>
        </authorList>
    </citation>
    <scope>NUCLEOTIDE SEQUENCE [LARGE SCALE GENOMIC DNA]</scope>
    <source>
        <strain evidence="4">CCUG42038B</strain>
    </source>
</reference>
<dbReference type="KEGG" id="auh:AWM75_02240"/>
<dbReference type="PANTHER" id="PTHR30185:SF18">
    <property type="entry name" value="TRANSCRIPTIONAL REGULATOR MTLR"/>
    <property type="match status" value="1"/>
</dbReference>
<reference evidence="3 4" key="1">
    <citation type="journal article" date="2016" name="Genome Announc.">
        <title>Complete Genome Sequences of Aerococcus christensenii CCUG 28831T, Aerococcus sanguinicola CCUG 43001T, Aerococcus urinae CCUG 36881T, Aerococcus urinaeequi CCUG 28094T, Aerococcus urinaehominis CCUG 42038 BT, and Aerococcus viridans CCUG 4311T.</title>
        <authorList>
            <person name="Carkaci D."/>
            <person name="Dargis R."/>
            <person name="Nielsen X.C."/>
            <person name="Skovgaard O."/>
            <person name="Fuursted K."/>
            <person name="Christensen J.J."/>
        </authorList>
    </citation>
    <scope>NUCLEOTIDE SEQUENCE [LARGE SCALE GENOMIC DNA]</scope>
    <source>
        <strain evidence="3 4">CCUG42038B</strain>
    </source>
</reference>
<name>A0A0X8FKB4_9LACT</name>
<organism evidence="3 4">
    <name type="scientific">Aerococcus urinaehominis</name>
    <dbReference type="NCBI Taxonomy" id="128944"/>
    <lineage>
        <taxon>Bacteria</taxon>
        <taxon>Bacillati</taxon>
        <taxon>Bacillota</taxon>
        <taxon>Bacilli</taxon>
        <taxon>Lactobacillales</taxon>
        <taxon>Aerococcaceae</taxon>
        <taxon>Aerococcus</taxon>
    </lineage>
</organism>
<dbReference type="AlphaFoldDB" id="A0A0X8FKB4"/>
<dbReference type="STRING" id="128944.AWM75_02240"/>
<accession>A0A0X8FKB4</accession>
<dbReference type="OrthoDB" id="2192016at2"/>
<keyword evidence="4" id="KW-1185">Reference proteome</keyword>
<gene>
    <name evidence="3" type="ORF">AWM75_02240</name>
</gene>
<dbReference type="RefSeq" id="WP_067977713.1">
    <property type="nucleotide sequence ID" value="NZ_CP014163.1"/>
</dbReference>
<evidence type="ECO:0000313" key="4">
    <source>
        <dbReference type="Proteomes" id="UP000062260"/>
    </source>
</evidence>
<evidence type="ECO:0000313" key="3">
    <source>
        <dbReference type="EMBL" id="AMB98882.1"/>
    </source>
</evidence>
<dbReference type="EMBL" id="CP014163">
    <property type="protein sequence ID" value="AMB98882.1"/>
    <property type="molecule type" value="Genomic_DNA"/>
</dbReference>
<protein>
    <submittedName>
        <fullName evidence="3">Uncharacterized protein</fullName>
    </submittedName>
</protein>
<dbReference type="PANTHER" id="PTHR30185">
    <property type="entry name" value="CRYPTIC BETA-GLUCOSIDE BGL OPERON ANTITERMINATOR"/>
    <property type="match status" value="1"/>
</dbReference>
<dbReference type="InterPro" id="IPR036388">
    <property type="entry name" value="WH-like_DNA-bd_sf"/>
</dbReference>
<proteinExistence type="predicted"/>
<dbReference type="InterPro" id="IPR050661">
    <property type="entry name" value="BglG_antiterminators"/>
</dbReference>
<dbReference type="Proteomes" id="UP000062260">
    <property type="component" value="Chromosome"/>
</dbReference>